<organism evidence="7 8">
    <name type="scientific">Streptomyces gottesmaniae</name>
    <dbReference type="NCBI Taxonomy" id="3075518"/>
    <lineage>
        <taxon>Bacteria</taxon>
        <taxon>Bacillati</taxon>
        <taxon>Actinomycetota</taxon>
        <taxon>Actinomycetes</taxon>
        <taxon>Kitasatosporales</taxon>
        <taxon>Streptomycetaceae</taxon>
        <taxon>Streptomyces</taxon>
    </lineage>
</organism>
<keyword evidence="3 5" id="KW-1133">Transmembrane helix</keyword>
<feature type="domain" description="Major facilitator superfamily (MFS) profile" evidence="6">
    <location>
        <begin position="35"/>
        <end position="495"/>
    </location>
</feature>
<keyword evidence="4 5" id="KW-0472">Membrane</keyword>
<feature type="transmembrane region" description="Helical" evidence="5">
    <location>
        <begin position="468"/>
        <end position="489"/>
    </location>
</feature>
<feature type="transmembrane region" description="Helical" evidence="5">
    <location>
        <begin position="129"/>
        <end position="146"/>
    </location>
</feature>
<dbReference type="PANTHER" id="PTHR23501:SF154">
    <property type="entry name" value="MULTIDRUG-EFFLUX TRANSPORTER RV1634-RELATED"/>
    <property type="match status" value="1"/>
</dbReference>
<feature type="transmembrane region" description="Helical" evidence="5">
    <location>
        <begin position="186"/>
        <end position="205"/>
    </location>
</feature>
<feature type="transmembrane region" description="Helical" evidence="5">
    <location>
        <begin position="241"/>
        <end position="258"/>
    </location>
</feature>
<comment type="caution">
    <text evidence="7">The sequence shown here is derived from an EMBL/GenBank/DDBJ whole genome shotgun (WGS) entry which is preliminary data.</text>
</comment>
<evidence type="ECO:0000256" key="1">
    <source>
        <dbReference type="ARBA" id="ARBA00004651"/>
    </source>
</evidence>
<feature type="transmembrane region" description="Helical" evidence="5">
    <location>
        <begin position="387"/>
        <end position="412"/>
    </location>
</feature>
<feature type="transmembrane region" description="Helical" evidence="5">
    <location>
        <begin position="326"/>
        <end position="348"/>
    </location>
</feature>
<name>A0ABU2Z7P7_9ACTN</name>
<dbReference type="PANTHER" id="PTHR23501">
    <property type="entry name" value="MAJOR FACILITATOR SUPERFAMILY"/>
    <property type="match status" value="1"/>
</dbReference>
<keyword evidence="8" id="KW-1185">Reference proteome</keyword>
<dbReference type="Pfam" id="PF07690">
    <property type="entry name" value="MFS_1"/>
    <property type="match status" value="1"/>
</dbReference>
<dbReference type="PROSITE" id="PS50850">
    <property type="entry name" value="MFS"/>
    <property type="match status" value="1"/>
</dbReference>
<keyword evidence="2 5" id="KW-0812">Transmembrane</keyword>
<sequence length="495" mass="50188">MADSEPRGAGVTQSPVPTSVAGGEEGVLSRSYRGLSIGIVSVVLLIAFEAMAVGTAMPVAARELDGISVYGFAFSAYFTTSLFGMVLAGQWADRRGPLGALTAGIGAFAAGLVLSGTAAAMWLFVLGRAVQGLGGGLVIVALYVVVGRAYPDRLRPSIMAAFAASWVIPSVVGPLASGAVTEQLGWRWVFLGIPVLVVLPLGLALPQIRRRASGPVTSNSASASNSATASAPSASFDRRRIRLAFGISLGAGLLQYAAQDPRWWSLVPAVAGVGLLVPAVAGLLPRGTYRAVRGLPSVVLLRGVAAGSFVAAESFVPLMLVTQRGLSPTLAGFSLAAGGGTWALGSWVQARARVEPYRERLMTVGMVLVAAAITTLPGVLIDSVPVWTVAVAWAFGCFGMGLVISSTSVLLLQLSAPEQAGTNSAALQISDGLSNALLLATGGAAFAALGGGAVGHTAATNTAAASHPAAFVAVFLPMAGVASVGAWVTTRLRAR</sequence>
<dbReference type="RefSeq" id="WP_033524998.1">
    <property type="nucleotide sequence ID" value="NZ_JAVRFJ010000031.1"/>
</dbReference>
<dbReference type="Gene3D" id="1.20.1250.20">
    <property type="entry name" value="MFS general substrate transporter like domains"/>
    <property type="match status" value="1"/>
</dbReference>
<dbReference type="InterPro" id="IPR036259">
    <property type="entry name" value="MFS_trans_sf"/>
</dbReference>
<evidence type="ECO:0000256" key="3">
    <source>
        <dbReference type="ARBA" id="ARBA00022989"/>
    </source>
</evidence>
<evidence type="ECO:0000313" key="8">
    <source>
        <dbReference type="Proteomes" id="UP001180737"/>
    </source>
</evidence>
<feature type="transmembrane region" description="Helical" evidence="5">
    <location>
        <begin position="360"/>
        <end position="381"/>
    </location>
</feature>
<protein>
    <submittedName>
        <fullName evidence="7">MFS transporter</fullName>
    </submittedName>
</protein>
<dbReference type="Proteomes" id="UP001180737">
    <property type="component" value="Unassembled WGS sequence"/>
</dbReference>
<feature type="transmembrane region" description="Helical" evidence="5">
    <location>
        <begin position="100"/>
        <end position="123"/>
    </location>
</feature>
<proteinExistence type="predicted"/>
<dbReference type="SUPFAM" id="SSF103473">
    <property type="entry name" value="MFS general substrate transporter"/>
    <property type="match status" value="1"/>
</dbReference>
<evidence type="ECO:0000256" key="5">
    <source>
        <dbReference type="SAM" id="Phobius"/>
    </source>
</evidence>
<evidence type="ECO:0000259" key="6">
    <source>
        <dbReference type="PROSITE" id="PS50850"/>
    </source>
</evidence>
<feature type="transmembrane region" description="Helical" evidence="5">
    <location>
        <begin position="433"/>
        <end position="456"/>
    </location>
</feature>
<feature type="transmembrane region" description="Helical" evidence="5">
    <location>
        <begin position="37"/>
        <end position="61"/>
    </location>
</feature>
<gene>
    <name evidence="7" type="ORF">RM704_30010</name>
</gene>
<reference evidence="7" key="1">
    <citation type="submission" date="2024-05" db="EMBL/GenBank/DDBJ databases">
        <title>30 novel species of actinomycetes from the DSMZ collection.</title>
        <authorList>
            <person name="Nouioui I."/>
        </authorList>
    </citation>
    <scope>NUCLEOTIDE SEQUENCE</scope>
    <source>
        <strain evidence="7">DSM 3412</strain>
    </source>
</reference>
<feature type="transmembrane region" description="Helical" evidence="5">
    <location>
        <begin position="67"/>
        <end position="88"/>
    </location>
</feature>
<evidence type="ECO:0000313" key="7">
    <source>
        <dbReference type="EMBL" id="MDT0571649.1"/>
    </source>
</evidence>
<evidence type="ECO:0000256" key="4">
    <source>
        <dbReference type="ARBA" id="ARBA00023136"/>
    </source>
</evidence>
<feature type="transmembrane region" description="Helical" evidence="5">
    <location>
        <begin position="158"/>
        <end position="180"/>
    </location>
</feature>
<dbReference type="InterPro" id="IPR011701">
    <property type="entry name" value="MFS"/>
</dbReference>
<dbReference type="InterPro" id="IPR020846">
    <property type="entry name" value="MFS_dom"/>
</dbReference>
<feature type="transmembrane region" description="Helical" evidence="5">
    <location>
        <begin position="264"/>
        <end position="285"/>
    </location>
</feature>
<dbReference type="EMBL" id="JAVRFJ010000031">
    <property type="protein sequence ID" value="MDT0571649.1"/>
    <property type="molecule type" value="Genomic_DNA"/>
</dbReference>
<feature type="transmembrane region" description="Helical" evidence="5">
    <location>
        <begin position="297"/>
        <end position="320"/>
    </location>
</feature>
<accession>A0ABU2Z7P7</accession>
<evidence type="ECO:0000256" key="2">
    <source>
        <dbReference type="ARBA" id="ARBA00022692"/>
    </source>
</evidence>
<comment type="subcellular location">
    <subcellularLocation>
        <location evidence="1">Cell membrane</location>
        <topology evidence="1">Multi-pass membrane protein</topology>
    </subcellularLocation>
</comment>